<proteinExistence type="predicted"/>
<dbReference type="Pfam" id="PF14081">
    <property type="entry name" value="DUF4262"/>
    <property type="match status" value="1"/>
</dbReference>
<dbReference type="InterPro" id="IPR025358">
    <property type="entry name" value="DUF4262"/>
</dbReference>
<protein>
    <submittedName>
        <fullName evidence="1">DUF4262 domain-containing protein</fullName>
    </submittedName>
</protein>
<accession>A0A2W5V2Z6</accession>
<comment type="caution">
    <text evidence="1">The sequence shown here is derived from an EMBL/GenBank/DDBJ whole genome shotgun (WGS) entry which is preliminary data.</text>
</comment>
<gene>
    <name evidence="1" type="ORF">DI526_14505</name>
</gene>
<evidence type="ECO:0000313" key="1">
    <source>
        <dbReference type="EMBL" id="PZR33107.1"/>
    </source>
</evidence>
<reference evidence="1 2" key="1">
    <citation type="submission" date="2017-08" db="EMBL/GenBank/DDBJ databases">
        <title>Infants hospitalized years apart are colonized by the same room-sourced microbial strains.</title>
        <authorList>
            <person name="Brooks B."/>
            <person name="Olm M.R."/>
            <person name="Firek B.A."/>
            <person name="Baker R."/>
            <person name="Thomas B.C."/>
            <person name="Morowitz M.J."/>
            <person name="Banfield J.F."/>
        </authorList>
    </citation>
    <scope>NUCLEOTIDE SEQUENCE [LARGE SCALE GENOMIC DNA]</scope>
    <source>
        <strain evidence="1">S2_003_000_R2_4</strain>
    </source>
</reference>
<evidence type="ECO:0000313" key="2">
    <source>
        <dbReference type="Proteomes" id="UP000249393"/>
    </source>
</evidence>
<sequence length="164" mass="18660">MLTALDAPAEKLDDQEANFVAQIRNHGWFRSNIFEDETGPGFSYTTGFWAGAEAPEIIVFSLKSEIAHDVLWDVYRDLKAGESFPIGQRLSTVFSNIEAVLLPVSKDFYPAYLGWSRWFYAGDDWPCLQLIWPDSQGIFPWEEGYEERFANSQPNLTGAPWPSI</sequence>
<dbReference type="EMBL" id="QFQZ01000047">
    <property type="protein sequence ID" value="PZR33107.1"/>
    <property type="molecule type" value="Genomic_DNA"/>
</dbReference>
<dbReference type="Proteomes" id="UP000249393">
    <property type="component" value="Unassembled WGS sequence"/>
</dbReference>
<organism evidence="1 2">
    <name type="scientific">Caulobacter segnis</name>
    <dbReference type="NCBI Taxonomy" id="88688"/>
    <lineage>
        <taxon>Bacteria</taxon>
        <taxon>Pseudomonadati</taxon>
        <taxon>Pseudomonadota</taxon>
        <taxon>Alphaproteobacteria</taxon>
        <taxon>Caulobacterales</taxon>
        <taxon>Caulobacteraceae</taxon>
        <taxon>Caulobacter</taxon>
    </lineage>
</organism>
<dbReference type="RefSeq" id="WP_304279352.1">
    <property type="nucleotide sequence ID" value="NZ_QFQZ01000047.1"/>
</dbReference>
<name>A0A2W5V2Z6_9CAUL</name>
<dbReference type="AlphaFoldDB" id="A0A2W5V2Z6"/>